<reference evidence="2 3" key="1">
    <citation type="submission" date="2018-11" db="EMBL/GenBank/DDBJ databases">
        <authorList>
            <consortium name="Pathogen Informatics"/>
        </authorList>
    </citation>
    <scope>NUCLEOTIDE SEQUENCE [LARGE SCALE GENOMIC DNA]</scope>
</reference>
<protein>
    <submittedName>
        <fullName evidence="2">Uncharacterized protein</fullName>
    </submittedName>
</protein>
<evidence type="ECO:0000256" key="1">
    <source>
        <dbReference type="SAM" id="MobiDB-lite"/>
    </source>
</evidence>
<feature type="compositionally biased region" description="Acidic residues" evidence="1">
    <location>
        <begin position="73"/>
        <end position="90"/>
    </location>
</feature>
<organism evidence="2 3">
    <name type="scientific">Dibothriocephalus latus</name>
    <name type="common">Fish tapeworm</name>
    <name type="synonym">Diphyllobothrium latum</name>
    <dbReference type="NCBI Taxonomy" id="60516"/>
    <lineage>
        <taxon>Eukaryota</taxon>
        <taxon>Metazoa</taxon>
        <taxon>Spiralia</taxon>
        <taxon>Lophotrochozoa</taxon>
        <taxon>Platyhelminthes</taxon>
        <taxon>Cestoda</taxon>
        <taxon>Eucestoda</taxon>
        <taxon>Diphyllobothriidea</taxon>
        <taxon>Diphyllobothriidae</taxon>
        <taxon>Dibothriocephalus</taxon>
    </lineage>
</organism>
<proteinExistence type="predicted"/>
<feature type="compositionally biased region" description="Polar residues" evidence="1">
    <location>
        <begin position="99"/>
        <end position="109"/>
    </location>
</feature>
<dbReference type="AlphaFoldDB" id="A0A3P7NNV1"/>
<dbReference type="Proteomes" id="UP000281553">
    <property type="component" value="Unassembled WGS sequence"/>
</dbReference>
<keyword evidence="3" id="KW-1185">Reference proteome</keyword>
<gene>
    <name evidence="2" type="ORF">DILT_LOCUS17689</name>
</gene>
<accession>A0A3P7NNV1</accession>
<sequence>MPMLSIQFNVVSVGEELEAETVQEGETVSCRPLLGDTLLTAGASEIDQEDVFAAFLWVSSQLEAPDLYANPDDLNDDDDDSEEAEAEDEKETSVRRGKSSTTSDLFLFF</sequence>
<evidence type="ECO:0000313" key="2">
    <source>
        <dbReference type="EMBL" id="VDN38783.1"/>
    </source>
</evidence>
<evidence type="ECO:0000313" key="3">
    <source>
        <dbReference type="Proteomes" id="UP000281553"/>
    </source>
</evidence>
<feature type="region of interest" description="Disordered" evidence="1">
    <location>
        <begin position="67"/>
        <end position="109"/>
    </location>
</feature>
<name>A0A3P7NNV1_DIBLA</name>
<dbReference type="EMBL" id="UYRU01093935">
    <property type="protein sequence ID" value="VDN38783.1"/>
    <property type="molecule type" value="Genomic_DNA"/>
</dbReference>